<dbReference type="Gene3D" id="3.40.50.12370">
    <property type="match status" value="1"/>
</dbReference>
<evidence type="ECO:0000259" key="2">
    <source>
        <dbReference type="Pfam" id="PF00582"/>
    </source>
</evidence>
<dbReference type="EMBL" id="CP051677">
    <property type="protein sequence ID" value="QJD80533.1"/>
    <property type="molecule type" value="Genomic_DNA"/>
</dbReference>
<dbReference type="PRINTS" id="PR01438">
    <property type="entry name" value="UNVRSLSTRESS"/>
</dbReference>
<comment type="similarity">
    <text evidence="1">Belongs to the universal stress protein A family.</text>
</comment>
<evidence type="ECO:0000313" key="4">
    <source>
        <dbReference type="Proteomes" id="UP000501128"/>
    </source>
</evidence>
<sequence length="248" mass="26904">MNNLLFPTDFSATTDAPLAWARLFAKKTGATITLLHVYQPIVPDTTLPSIADPGAGIGVGAPVTMELEDISRRNLNELGTTLQAEGFSVQSDWRVGSVEDEIIDAANQYSADLIVMGRSDVSTFFDRLSGSSVSDVVDKVRCPVLVVPTPDQDGDKATYPVDVKSIAYAMQPKTTQSDVAKQTGSLVDAFDATLMILTEEQMEKTLADLIVMELYPQTGFIDKLLHPNRTTALIAKSDVPVLVYHQPE</sequence>
<gene>
    <name evidence="3" type="ORF">HH216_20490</name>
</gene>
<organism evidence="3 4">
    <name type="scientific">Spirosoma rhododendri</name>
    <dbReference type="NCBI Taxonomy" id="2728024"/>
    <lineage>
        <taxon>Bacteria</taxon>
        <taxon>Pseudomonadati</taxon>
        <taxon>Bacteroidota</taxon>
        <taxon>Cytophagia</taxon>
        <taxon>Cytophagales</taxon>
        <taxon>Cytophagaceae</taxon>
        <taxon>Spirosoma</taxon>
    </lineage>
</organism>
<dbReference type="CDD" id="cd00293">
    <property type="entry name" value="USP-like"/>
    <property type="match status" value="1"/>
</dbReference>
<feature type="domain" description="UspA" evidence="2">
    <location>
        <begin position="2"/>
        <end position="148"/>
    </location>
</feature>
<keyword evidence="4" id="KW-1185">Reference proteome</keyword>
<proteinExistence type="inferred from homology"/>
<dbReference type="Proteomes" id="UP000501128">
    <property type="component" value="Chromosome"/>
</dbReference>
<dbReference type="InterPro" id="IPR006015">
    <property type="entry name" value="Universal_stress_UspA"/>
</dbReference>
<dbReference type="InterPro" id="IPR006016">
    <property type="entry name" value="UspA"/>
</dbReference>
<dbReference type="RefSeq" id="WP_169552492.1">
    <property type="nucleotide sequence ID" value="NZ_CP051677.1"/>
</dbReference>
<dbReference type="KEGG" id="srho:HH216_20490"/>
<protein>
    <submittedName>
        <fullName evidence="3">Universal stress protein</fullName>
    </submittedName>
</protein>
<name>A0A7L5DTB8_9BACT</name>
<dbReference type="PANTHER" id="PTHR46268">
    <property type="entry name" value="STRESS RESPONSE PROTEIN NHAX"/>
    <property type="match status" value="1"/>
</dbReference>
<dbReference type="PANTHER" id="PTHR46268:SF6">
    <property type="entry name" value="UNIVERSAL STRESS PROTEIN UP12"/>
    <property type="match status" value="1"/>
</dbReference>
<accession>A0A7L5DTB8</accession>
<reference evidence="3 4" key="1">
    <citation type="submission" date="2020-04" db="EMBL/GenBank/DDBJ databases">
        <title>Genome sequencing of novel species.</title>
        <authorList>
            <person name="Heo J."/>
            <person name="Kim S.-J."/>
            <person name="Kim J.-S."/>
            <person name="Hong S.-B."/>
            <person name="Kwon S.-W."/>
        </authorList>
    </citation>
    <scope>NUCLEOTIDE SEQUENCE [LARGE SCALE GENOMIC DNA]</scope>
    <source>
        <strain evidence="3 4">CJU-R4</strain>
    </source>
</reference>
<dbReference type="SUPFAM" id="SSF52402">
    <property type="entry name" value="Adenine nucleotide alpha hydrolases-like"/>
    <property type="match status" value="1"/>
</dbReference>
<evidence type="ECO:0000313" key="3">
    <source>
        <dbReference type="EMBL" id="QJD80533.1"/>
    </source>
</evidence>
<dbReference type="AlphaFoldDB" id="A0A7L5DTB8"/>
<evidence type="ECO:0000256" key="1">
    <source>
        <dbReference type="ARBA" id="ARBA00008791"/>
    </source>
</evidence>
<dbReference type="Pfam" id="PF00582">
    <property type="entry name" value="Usp"/>
    <property type="match status" value="1"/>
</dbReference>